<evidence type="ECO:0000313" key="3">
    <source>
        <dbReference type="Proteomes" id="UP000887159"/>
    </source>
</evidence>
<accession>A0A8X6SA20</accession>
<feature type="compositionally biased region" description="Polar residues" evidence="1">
    <location>
        <begin position="8"/>
        <end position="20"/>
    </location>
</feature>
<evidence type="ECO:0000313" key="2">
    <source>
        <dbReference type="EMBL" id="GFY10187.1"/>
    </source>
</evidence>
<feature type="region of interest" description="Disordered" evidence="1">
    <location>
        <begin position="1"/>
        <end position="20"/>
    </location>
</feature>
<reference evidence="2" key="1">
    <citation type="submission" date="2020-08" db="EMBL/GenBank/DDBJ databases">
        <title>Multicomponent nature underlies the extraordinary mechanical properties of spider dragline silk.</title>
        <authorList>
            <person name="Kono N."/>
            <person name="Nakamura H."/>
            <person name="Mori M."/>
            <person name="Yoshida Y."/>
            <person name="Ohtoshi R."/>
            <person name="Malay A.D."/>
            <person name="Moran D.A.P."/>
            <person name="Tomita M."/>
            <person name="Numata K."/>
            <person name="Arakawa K."/>
        </authorList>
    </citation>
    <scope>NUCLEOTIDE SEQUENCE</scope>
</reference>
<comment type="caution">
    <text evidence="2">The sequence shown here is derived from an EMBL/GenBank/DDBJ whole genome shotgun (WGS) entry which is preliminary data.</text>
</comment>
<evidence type="ECO:0000256" key="1">
    <source>
        <dbReference type="SAM" id="MobiDB-lite"/>
    </source>
</evidence>
<organism evidence="2 3">
    <name type="scientific">Trichonephila clavipes</name>
    <name type="common">Golden silk orbweaver</name>
    <name type="synonym">Nephila clavipes</name>
    <dbReference type="NCBI Taxonomy" id="2585209"/>
    <lineage>
        <taxon>Eukaryota</taxon>
        <taxon>Metazoa</taxon>
        <taxon>Ecdysozoa</taxon>
        <taxon>Arthropoda</taxon>
        <taxon>Chelicerata</taxon>
        <taxon>Arachnida</taxon>
        <taxon>Araneae</taxon>
        <taxon>Araneomorphae</taxon>
        <taxon>Entelegynae</taxon>
        <taxon>Araneoidea</taxon>
        <taxon>Nephilidae</taxon>
        <taxon>Trichonephila</taxon>
    </lineage>
</organism>
<dbReference type="Proteomes" id="UP000887159">
    <property type="component" value="Unassembled WGS sequence"/>
</dbReference>
<dbReference type="EMBL" id="BMAU01021296">
    <property type="protein sequence ID" value="GFY10187.1"/>
    <property type="molecule type" value="Genomic_DNA"/>
</dbReference>
<sequence>MHLPQRFCTAQKSSGTSETGYRSKPIWTFDFIDITESLSFQTSLYPWKRKSPMEEDQVRRSGRNMSSVDMLSDLKGKTIHRLVIFSKHRH</sequence>
<keyword evidence="3" id="KW-1185">Reference proteome</keyword>
<gene>
    <name evidence="2" type="ORF">TNCV_2628661</name>
</gene>
<protein>
    <submittedName>
        <fullName evidence="2">Uncharacterized protein</fullName>
    </submittedName>
</protein>
<proteinExistence type="predicted"/>
<dbReference type="AlphaFoldDB" id="A0A8X6SA20"/>
<name>A0A8X6SA20_TRICX</name>